<gene>
    <name evidence="2" type="ORF">MAA_11018</name>
</gene>
<keyword evidence="1" id="KW-0732">Signal</keyword>
<protein>
    <submittedName>
        <fullName evidence="2">Protein kinase</fullName>
    </submittedName>
</protein>
<dbReference type="GO" id="GO:0016301">
    <property type="term" value="F:kinase activity"/>
    <property type="evidence" value="ECO:0007669"/>
    <property type="project" value="UniProtKB-KW"/>
</dbReference>
<dbReference type="EMBL" id="ADNJ02000003">
    <property type="protein sequence ID" value="KHO11502.1"/>
    <property type="molecule type" value="Genomic_DNA"/>
</dbReference>
<dbReference type="KEGG" id="maj:MAA_11018"/>
<dbReference type="HOGENOM" id="CLU_180213_0_0_1"/>
<evidence type="ECO:0000313" key="3">
    <source>
        <dbReference type="Proteomes" id="UP000002498"/>
    </source>
</evidence>
<dbReference type="AlphaFoldDB" id="A0A0B2XJ35"/>
<organism evidence="2 3">
    <name type="scientific">Metarhizium robertsii (strain ARSEF 23 / ATCC MYA-3075)</name>
    <name type="common">Metarhizium anisopliae (strain ARSEF 23)</name>
    <dbReference type="NCBI Taxonomy" id="655844"/>
    <lineage>
        <taxon>Eukaryota</taxon>
        <taxon>Fungi</taxon>
        <taxon>Dikarya</taxon>
        <taxon>Ascomycota</taxon>
        <taxon>Pezizomycotina</taxon>
        <taxon>Sordariomycetes</taxon>
        <taxon>Hypocreomycetidae</taxon>
        <taxon>Hypocreales</taxon>
        <taxon>Clavicipitaceae</taxon>
        <taxon>Metarhizium</taxon>
    </lineage>
</organism>
<keyword evidence="3" id="KW-1185">Reference proteome</keyword>
<dbReference type="Proteomes" id="UP000002498">
    <property type="component" value="Unassembled WGS sequence"/>
</dbReference>
<evidence type="ECO:0000256" key="1">
    <source>
        <dbReference type="SAM" id="SignalP"/>
    </source>
</evidence>
<feature type="signal peptide" evidence="1">
    <location>
        <begin position="1"/>
        <end position="22"/>
    </location>
</feature>
<accession>A0A0B2XJ35</accession>
<feature type="chain" id="PRO_5002097154" evidence="1">
    <location>
        <begin position="23"/>
        <end position="99"/>
    </location>
</feature>
<dbReference type="OrthoDB" id="5586352at2759"/>
<dbReference type="RefSeq" id="XP_011411265.1">
    <property type="nucleotide sequence ID" value="XM_011412963.1"/>
</dbReference>
<proteinExistence type="predicted"/>
<dbReference type="GeneID" id="23632466"/>
<reference evidence="2 3" key="2">
    <citation type="journal article" date="2014" name="Proc. Natl. Acad. Sci. U.S.A.">
        <title>Trajectory and genomic determinants of fungal-pathogen speciation and host adaptation.</title>
        <authorList>
            <person name="Hu X."/>
            <person name="Xiao G."/>
            <person name="Zheng P."/>
            <person name="Shang Y."/>
            <person name="Su Y."/>
            <person name="Zhang X."/>
            <person name="Liu X."/>
            <person name="Zhan S."/>
            <person name="St Leger R.J."/>
            <person name="Wang C."/>
        </authorList>
    </citation>
    <scope>GENOME REANNOTATION</scope>
    <source>
        <strain evidence="3">ARSEF 23 / ATCC MYA-3075</strain>
    </source>
</reference>
<keyword evidence="2" id="KW-0418">Kinase</keyword>
<comment type="caution">
    <text evidence="2">The sequence shown here is derived from an EMBL/GenBank/DDBJ whole genome shotgun (WGS) entry which is preliminary data.</text>
</comment>
<evidence type="ECO:0000313" key="2">
    <source>
        <dbReference type="EMBL" id="KHO11502.1"/>
    </source>
</evidence>
<keyword evidence="2" id="KW-0808">Transferase</keyword>
<reference evidence="2 3" key="1">
    <citation type="journal article" date="2011" name="PLoS Genet.">
        <title>Genome sequencing and comparative transcriptomics of the model entomopathogenic fungi Metarhizium anisopliae and M. acridum.</title>
        <authorList>
            <person name="Gao Q."/>
            <person name="Jin K."/>
            <person name="Ying S.H."/>
            <person name="Zhang Y."/>
            <person name="Xiao G."/>
            <person name="Shang Y."/>
            <person name="Duan Z."/>
            <person name="Hu X."/>
            <person name="Xie X.Q."/>
            <person name="Zhou G."/>
            <person name="Peng G."/>
            <person name="Luo Z."/>
            <person name="Huang W."/>
            <person name="Wang B."/>
            <person name="Fang W."/>
            <person name="Wang S."/>
            <person name="Zhong Y."/>
            <person name="Ma L.J."/>
            <person name="St Leger R.J."/>
            <person name="Zhao G.P."/>
            <person name="Pei Y."/>
            <person name="Feng M.G."/>
            <person name="Xia Y."/>
            <person name="Wang C."/>
        </authorList>
    </citation>
    <scope>NUCLEOTIDE SEQUENCE [LARGE SCALE GENOMIC DNA]</scope>
    <source>
        <strain evidence="3">ARSEF 23 / ATCC MYA-3075</strain>
    </source>
</reference>
<name>A0A0B2XJ35_METRA</name>
<sequence length="99" mass="9851">MKLHIVALVGAAVGLPLDAANGDGSGEDCYPVDYTPRCAPGKLCSQVAVPGVACPWTCGAPLPDACEERCKPCREEVCPTACVCEGVCPVGSGGTGASA</sequence>